<evidence type="ECO:0000313" key="3">
    <source>
        <dbReference type="Proteomes" id="UP001152747"/>
    </source>
</evidence>
<feature type="signal peptide" evidence="1">
    <location>
        <begin position="1"/>
        <end position="16"/>
    </location>
</feature>
<keyword evidence="1" id="KW-0732">Signal</keyword>
<sequence length="186" mass="21046">MNFLIFSLIFLPISFAISIPKIPKIHQQQNSNPKTQAIENFKTLVSKFLSDAQISKSIDIFAVGVHKGHKLEQVFENIATFLHKNLTSSQLSSLVKSRKQLSQKFSSPEKLAKIESQIQRMIIYSIDPAAEQIHLNARQPSAAFSLISATLNPKFVASLRDLIEDVLGEQIYEQFKKVYSPEIVYL</sequence>
<keyword evidence="3" id="KW-1185">Reference proteome</keyword>
<protein>
    <submittedName>
        <fullName evidence="2">Uncharacterized protein</fullName>
    </submittedName>
</protein>
<organism evidence="2 3">
    <name type="scientific">Caenorhabditis angaria</name>
    <dbReference type="NCBI Taxonomy" id="860376"/>
    <lineage>
        <taxon>Eukaryota</taxon>
        <taxon>Metazoa</taxon>
        <taxon>Ecdysozoa</taxon>
        <taxon>Nematoda</taxon>
        <taxon>Chromadorea</taxon>
        <taxon>Rhabditida</taxon>
        <taxon>Rhabditina</taxon>
        <taxon>Rhabditomorpha</taxon>
        <taxon>Rhabditoidea</taxon>
        <taxon>Rhabditidae</taxon>
        <taxon>Peloderinae</taxon>
        <taxon>Caenorhabditis</taxon>
    </lineage>
</organism>
<feature type="chain" id="PRO_5040298155" evidence="1">
    <location>
        <begin position="17"/>
        <end position="186"/>
    </location>
</feature>
<gene>
    <name evidence="2" type="ORF">CAMP_LOCUS3589</name>
</gene>
<evidence type="ECO:0000313" key="2">
    <source>
        <dbReference type="EMBL" id="CAI5440952.1"/>
    </source>
</evidence>
<dbReference type="AlphaFoldDB" id="A0A9P1ICZ1"/>
<name>A0A9P1ICZ1_9PELO</name>
<evidence type="ECO:0000256" key="1">
    <source>
        <dbReference type="SAM" id="SignalP"/>
    </source>
</evidence>
<dbReference type="OrthoDB" id="5821182at2759"/>
<dbReference type="EMBL" id="CANHGI010000002">
    <property type="protein sequence ID" value="CAI5440952.1"/>
    <property type="molecule type" value="Genomic_DNA"/>
</dbReference>
<comment type="caution">
    <text evidence="2">The sequence shown here is derived from an EMBL/GenBank/DDBJ whole genome shotgun (WGS) entry which is preliminary data.</text>
</comment>
<proteinExistence type="predicted"/>
<reference evidence="2" key="1">
    <citation type="submission" date="2022-11" db="EMBL/GenBank/DDBJ databases">
        <authorList>
            <person name="Kikuchi T."/>
        </authorList>
    </citation>
    <scope>NUCLEOTIDE SEQUENCE</scope>
    <source>
        <strain evidence="2">PS1010</strain>
    </source>
</reference>
<dbReference type="Proteomes" id="UP001152747">
    <property type="component" value="Unassembled WGS sequence"/>
</dbReference>
<accession>A0A9P1ICZ1</accession>